<proteinExistence type="predicted"/>
<feature type="chain" id="PRO_5006406660" description="Surface layer protein A domain-containing protein" evidence="1">
    <location>
        <begin position="25"/>
        <end position="233"/>
    </location>
</feature>
<protein>
    <recommendedName>
        <fullName evidence="4">Surface layer protein A domain-containing protein</fullName>
    </recommendedName>
</protein>
<evidence type="ECO:0000313" key="3">
    <source>
        <dbReference type="Proteomes" id="UP000051248"/>
    </source>
</evidence>
<sequence>MKKAILGIILATIAMFGTVNVAQAADKTYTFEASDTIVITASRKSDSHKYDVYTKKKGKMVKTGKAENMAKGNEIRYWRANPVEVKGKTWWQIADNKYFKSGRVAVVDTEEMEKLGQPVIEYANYTPDLPTYEGGNAVVVIAASPKNDSQTIGVYKLKNDKLVYTGKRVNMNKGNGKNKTIQHWKANKVTVDGKDVWQVGDNLYFKSSRVKELNTVRMNDLEQKIDNYGNYPV</sequence>
<evidence type="ECO:0000256" key="1">
    <source>
        <dbReference type="SAM" id="SignalP"/>
    </source>
</evidence>
<evidence type="ECO:0008006" key="4">
    <source>
        <dbReference type="Google" id="ProtNLM"/>
    </source>
</evidence>
<accession>A0A0R1KHP7</accession>
<dbReference type="InterPro" id="IPR011048">
    <property type="entry name" value="Haem_d1_sf"/>
</dbReference>
<reference evidence="2 3" key="1">
    <citation type="journal article" date="2015" name="Genome Announc.">
        <title>Expanding the biotechnology potential of lactobacilli through comparative genomics of 213 strains and associated genera.</title>
        <authorList>
            <person name="Sun Z."/>
            <person name="Harris H.M."/>
            <person name="McCann A."/>
            <person name="Guo C."/>
            <person name="Argimon S."/>
            <person name="Zhang W."/>
            <person name="Yang X."/>
            <person name="Jeffery I.B."/>
            <person name="Cooney J.C."/>
            <person name="Kagawa T.F."/>
            <person name="Liu W."/>
            <person name="Song Y."/>
            <person name="Salvetti E."/>
            <person name="Wrobel A."/>
            <person name="Rasinkangas P."/>
            <person name="Parkhill J."/>
            <person name="Rea M.C."/>
            <person name="O'Sullivan O."/>
            <person name="Ritari J."/>
            <person name="Douillard F.P."/>
            <person name="Paul Ross R."/>
            <person name="Yang R."/>
            <person name="Briner A.E."/>
            <person name="Felis G.E."/>
            <person name="de Vos W.M."/>
            <person name="Barrangou R."/>
            <person name="Klaenhammer T.R."/>
            <person name="Caufield P.W."/>
            <person name="Cui Y."/>
            <person name="Zhang H."/>
            <person name="O'Toole P.W."/>
        </authorList>
    </citation>
    <scope>NUCLEOTIDE SEQUENCE [LARGE SCALE GENOMIC DNA]</scope>
    <source>
        <strain evidence="2 3">DSM 19682</strain>
    </source>
</reference>
<gene>
    <name evidence="2" type="ORF">FD03_GL000649</name>
</gene>
<evidence type="ECO:0000313" key="2">
    <source>
        <dbReference type="EMBL" id="KRK79514.1"/>
    </source>
</evidence>
<dbReference type="Proteomes" id="UP000051248">
    <property type="component" value="Unassembled WGS sequence"/>
</dbReference>
<organism evidence="2 3">
    <name type="scientific">Companilactobacillus nodensis DSM 19682 = JCM 14932 = NBRC 107160</name>
    <dbReference type="NCBI Taxonomy" id="1423775"/>
    <lineage>
        <taxon>Bacteria</taxon>
        <taxon>Bacillati</taxon>
        <taxon>Bacillota</taxon>
        <taxon>Bacilli</taxon>
        <taxon>Lactobacillales</taxon>
        <taxon>Lactobacillaceae</taxon>
        <taxon>Companilactobacillus</taxon>
    </lineage>
</organism>
<dbReference type="EMBL" id="AZDZ01000014">
    <property type="protein sequence ID" value="KRK79514.1"/>
    <property type="molecule type" value="Genomic_DNA"/>
</dbReference>
<dbReference type="SUPFAM" id="SSF51004">
    <property type="entry name" value="C-terminal (heme d1) domain of cytochrome cd1-nitrite reductase"/>
    <property type="match status" value="1"/>
</dbReference>
<dbReference type="OrthoDB" id="2277008at2"/>
<dbReference type="eggNOG" id="ENOG5030BF2">
    <property type="taxonomic scope" value="Bacteria"/>
</dbReference>
<dbReference type="PATRIC" id="fig|1423775.4.peg.663"/>
<keyword evidence="3" id="KW-1185">Reference proteome</keyword>
<keyword evidence="1" id="KW-0732">Signal</keyword>
<dbReference type="STRING" id="1423775.FD03_GL000649"/>
<comment type="caution">
    <text evidence="2">The sequence shown here is derived from an EMBL/GenBank/DDBJ whole genome shotgun (WGS) entry which is preliminary data.</text>
</comment>
<feature type="signal peptide" evidence="1">
    <location>
        <begin position="1"/>
        <end position="24"/>
    </location>
</feature>
<dbReference type="RefSeq" id="WP_025024425.1">
    <property type="nucleotide sequence ID" value="NZ_AZDZ01000014.1"/>
</dbReference>
<dbReference type="AlphaFoldDB" id="A0A0R1KHP7"/>
<name>A0A0R1KHP7_9LACO</name>